<dbReference type="Pfam" id="PF01593">
    <property type="entry name" value="Amino_oxidase"/>
    <property type="match status" value="1"/>
</dbReference>
<feature type="compositionally biased region" description="Basic residues" evidence="1">
    <location>
        <begin position="797"/>
        <end position="820"/>
    </location>
</feature>
<dbReference type="PANTHER" id="PTHR10742:SF410">
    <property type="entry name" value="LYSINE-SPECIFIC HISTONE DEMETHYLASE 2"/>
    <property type="match status" value="1"/>
</dbReference>
<name>A0AAV2TCM1_CALDB</name>
<evidence type="ECO:0000313" key="4">
    <source>
        <dbReference type="Proteomes" id="UP001497525"/>
    </source>
</evidence>
<dbReference type="Proteomes" id="UP001497525">
    <property type="component" value="Unassembled WGS sequence"/>
</dbReference>
<dbReference type="PANTHER" id="PTHR10742">
    <property type="entry name" value="FLAVIN MONOAMINE OXIDASE"/>
    <property type="match status" value="1"/>
</dbReference>
<feature type="domain" description="Amine oxidase" evidence="2">
    <location>
        <begin position="401"/>
        <end position="696"/>
    </location>
</feature>
<dbReference type="InterPro" id="IPR036188">
    <property type="entry name" value="FAD/NAD-bd_sf"/>
</dbReference>
<protein>
    <recommendedName>
        <fullName evidence="2">Amine oxidase domain-containing protein</fullName>
    </recommendedName>
</protein>
<dbReference type="Gene3D" id="3.90.660.10">
    <property type="match status" value="1"/>
</dbReference>
<comment type="caution">
    <text evidence="3">The sequence shown here is derived from an EMBL/GenBank/DDBJ whole genome shotgun (WGS) entry which is preliminary data.</text>
</comment>
<sequence>MYDVVIIGAGIAGLAAARVLSLESYKVIVLEARDRPGGRIHTVRLPELRDCHSSTNSTLNHDNLSVHHVQNVDSPLRPVMSSGTRHLTSESCDSSTSQQTQSTQSPPTDGSRGIISETVVDSDGPVDIDLGANYLIGCSNRQTDQPLFHMARLLSVPTATAAGDLCKKYRGWECAELATWRDHCRPGAPIIPIEKVADAVFLFDKMVHLAVHNHLKLKAKLEEAALDDSECAHLRDTCLEEPSVNEFLTEALTAILQSEALYGVRPAPTFRDETEEGIFNSIVTRYLAYVNPLDRLPHTVLDELYEVANPRWRLSIDGYETKVLGVKAAQTHKFSLADQLALAYPSVEQREAYQVWAKRKFEALATGQSGSCPAVARTVNVSWEDRLVTGRFCDLLKPLIDDVEIVYNAVVSQIDWSLDSPATSRVRVKACVRDSSGNLPEFKGKNTEETMVFEAKHCIITVPVGVLKGLDPRSSIVFNPPLPDRKRLAIERLAPPERGAATHEKVILRFRVPQDVFWDADAAHLKCPDPRLHILNLHRYGKPGILCAHIWGGSGLCTAGKSDREIVDTILDLLDAMYPMSRNSAPGKMKRAIPNPVYYLVTHWSDDPFALGAYTTGEPGSSDADRLAYAASLTDKHAREQMDHSHEDKCARTDIRDSKLKVPRLLFAGEGTLTAAEAKECTHGALQTGVMRAVELLPFLAKFPSSIGTGDSGEIHSSICEAHSYNPVPLHKLAHYLVGKRMARWMSYTSELNSSGRRGDLVATRYGRRTAQQQQLKQPVRNEGSLQTKPRLSSRQNSRHRSAVRCTGRRSRPRHSRCPSRRSVDTDSNSTLSSEPGLMPGSCADRLFSRPNGRAYSHSRAGSFCARAKRARRAVVRDYQRKYVEISYDSMSDASSTTVEARTSCEVFELNPTSSRPPQTSPLKIDDIRNSWHKLPAATRHQTLIELSDLLNELRAKNAELDNVERLSSLGSMSAKDSVLFPIL</sequence>
<dbReference type="Gene3D" id="3.50.50.60">
    <property type="entry name" value="FAD/NAD(P)-binding domain"/>
    <property type="match status" value="1"/>
</dbReference>
<dbReference type="SUPFAM" id="SSF54373">
    <property type="entry name" value="FAD-linked reductases, C-terminal domain"/>
    <property type="match status" value="1"/>
</dbReference>
<accession>A0AAV2TCM1</accession>
<dbReference type="AlphaFoldDB" id="A0AAV2TCM1"/>
<evidence type="ECO:0000256" key="1">
    <source>
        <dbReference type="SAM" id="MobiDB-lite"/>
    </source>
</evidence>
<proteinExistence type="predicted"/>
<dbReference type="GO" id="GO:0016491">
    <property type="term" value="F:oxidoreductase activity"/>
    <property type="evidence" value="ECO:0007669"/>
    <property type="project" value="InterPro"/>
</dbReference>
<feature type="region of interest" description="Disordered" evidence="1">
    <location>
        <begin position="768"/>
        <end position="842"/>
    </location>
</feature>
<dbReference type="Pfam" id="PF13450">
    <property type="entry name" value="NAD_binding_8"/>
    <property type="match status" value="1"/>
</dbReference>
<reference evidence="3" key="1">
    <citation type="submission" date="2024-06" db="EMBL/GenBank/DDBJ databases">
        <authorList>
            <person name="Liu X."/>
            <person name="Lenzi L."/>
            <person name="Haldenby T S."/>
            <person name="Uol C."/>
        </authorList>
    </citation>
    <scope>NUCLEOTIDE SEQUENCE</scope>
</reference>
<dbReference type="InterPro" id="IPR050281">
    <property type="entry name" value="Flavin_monoamine_oxidase"/>
</dbReference>
<feature type="compositionally biased region" description="Low complexity" evidence="1">
    <location>
        <begin position="94"/>
        <end position="108"/>
    </location>
</feature>
<feature type="region of interest" description="Disordered" evidence="1">
    <location>
        <begin position="70"/>
        <end position="114"/>
    </location>
</feature>
<dbReference type="EMBL" id="CAXLJL010000201">
    <property type="protein sequence ID" value="CAL5134470.1"/>
    <property type="molecule type" value="Genomic_DNA"/>
</dbReference>
<evidence type="ECO:0000313" key="3">
    <source>
        <dbReference type="EMBL" id="CAL5134470.1"/>
    </source>
</evidence>
<feature type="compositionally biased region" description="Polar residues" evidence="1">
    <location>
        <begin position="784"/>
        <end position="796"/>
    </location>
</feature>
<dbReference type="SUPFAM" id="SSF51905">
    <property type="entry name" value="FAD/NAD(P)-binding domain"/>
    <property type="match status" value="1"/>
</dbReference>
<organism evidence="3 4">
    <name type="scientific">Calicophoron daubneyi</name>
    <name type="common">Rumen fluke</name>
    <name type="synonym">Paramphistomum daubneyi</name>
    <dbReference type="NCBI Taxonomy" id="300641"/>
    <lineage>
        <taxon>Eukaryota</taxon>
        <taxon>Metazoa</taxon>
        <taxon>Spiralia</taxon>
        <taxon>Lophotrochozoa</taxon>
        <taxon>Platyhelminthes</taxon>
        <taxon>Trematoda</taxon>
        <taxon>Digenea</taxon>
        <taxon>Plagiorchiida</taxon>
        <taxon>Pronocephalata</taxon>
        <taxon>Paramphistomoidea</taxon>
        <taxon>Paramphistomidae</taxon>
        <taxon>Calicophoron</taxon>
    </lineage>
</organism>
<dbReference type="InterPro" id="IPR002937">
    <property type="entry name" value="Amino_oxidase"/>
</dbReference>
<gene>
    <name evidence="3" type="ORF">CDAUBV1_LOCUS7847</name>
</gene>
<feature type="compositionally biased region" description="Polar residues" evidence="1">
    <location>
        <begin position="81"/>
        <end position="93"/>
    </location>
</feature>
<evidence type="ECO:0000259" key="2">
    <source>
        <dbReference type="Pfam" id="PF01593"/>
    </source>
</evidence>